<name>A0A5Q2N5E3_9FIRM</name>
<dbReference type="RefSeq" id="WP_153724828.1">
    <property type="nucleotide sequence ID" value="NZ_CP045875.1"/>
</dbReference>
<sequence length="234" mass="26268">MQGEVIVEGSILLNLDDVVQVSATFKNNLKQPVIFEEIPLLLVDKKGKILAKQAFNLSEMGRIAPGEKKKWDLAFDRKNVLVDQIKQDNWAILFDMEDMTTGQKDFELEGLPEGYPPEQEEKLKAILKKMPIVKPGEVSFTPLHATVNKGQLLVAVMIRNGGEKTLKIDALPLLLLDAQGEEAAKAQFQLENFLVSPGKARLWTFVFPEEMVQKKNPDLSSWSLQIKSTTPKQV</sequence>
<evidence type="ECO:0000313" key="1">
    <source>
        <dbReference type="EMBL" id="QGG47460.1"/>
    </source>
</evidence>
<gene>
    <name evidence="1" type="ORF">FTV88_1313</name>
</gene>
<dbReference type="Proteomes" id="UP000366051">
    <property type="component" value="Chromosome"/>
</dbReference>
<evidence type="ECO:0008006" key="3">
    <source>
        <dbReference type="Google" id="ProtNLM"/>
    </source>
</evidence>
<dbReference type="InterPro" id="IPR030910">
    <property type="entry name" value="SLAP_dom"/>
</dbReference>
<evidence type="ECO:0000313" key="2">
    <source>
        <dbReference type="Proteomes" id="UP000366051"/>
    </source>
</evidence>
<organism evidence="1 2">
    <name type="scientific">Heliorestis convoluta</name>
    <dbReference type="NCBI Taxonomy" id="356322"/>
    <lineage>
        <taxon>Bacteria</taxon>
        <taxon>Bacillati</taxon>
        <taxon>Bacillota</taxon>
        <taxon>Clostridia</taxon>
        <taxon>Eubacteriales</taxon>
        <taxon>Heliobacteriaceae</taxon>
        <taxon>Heliorestis</taxon>
    </lineage>
</organism>
<dbReference type="OrthoDB" id="1907642at2"/>
<protein>
    <recommendedName>
        <fullName evidence="3">SLAP domain-containing protein</fullName>
    </recommendedName>
</protein>
<proteinExistence type="predicted"/>
<accession>A0A5Q2N5E3</accession>
<keyword evidence="2" id="KW-1185">Reference proteome</keyword>
<dbReference type="KEGG" id="hcv:FTV88_1313"/>
<reference evidence="2" key="1">
    <citation type="submission" date="2019-11" db="EMBL/GenBank/DDBJ databases">
        <title>Genome sequence of Heliorestis convoluta strain HH, an alkaliphilic and minimalistic phototrophic bacterium from a soda lake in Egypt.</title>
        <authorList>
            <person name="Dewey E.D."/>
            <person name="Stokes L.M."/>
            <person name="Burchell B.M."/>
            <person name="Shaffer K.N."/>
            <person name="Huntington A.M."/>
            <person name="Baker J.M."/>
            <person name="Nadendla S."/>
            <person name="Giglio M.G."/>
            <person name="Touchman J.W."/>
            <person name="Blankenship R.E."/>
            <person name="Madigan M.T."/>
            <person name="Sattley W.M."/>
        </authorList>
    </citation>
    <scope>NUCLEOTIDE SEQUENCE [LARGE SCALE GENOMIC DNA]</scope>
    <source>
        <strain evidence="2">HH</strain>
    </source>
</reference>
<dbReference type="AlphaFoldDB" id="A0A5Q2N5E3"/>
<dbReference type="EMBL" id="CP045875">
    <property type="protein sequence ID" value="QGG47460.1"/>
    <property type="molecule type" value="Genomic_DNA"/>
</dbReference>
<dbReference type="NCBIfam" id="TIGR04398">
    <property type="entry name" value="SLAP_DUP"/>
    <property type="match status" value="2"/>
</dbReference>